<dbReference type="Proteomes" id="UP000541352">
    <property type="component" value="Unassembled WGS sequence"/>
</dbReference>
<dbReference type="RefSeq" id="WP_183973478.1">
    <property type="nucleotide sequence ID" value="NZ_JACIBY010000004.1"/>
</dbReference>
<evidence type="ECO:0000256" key="1">
    <source>
        <dbReference type="SAM" id="Phobius"/>
    </source>
</evidence>
<keyword evidence="1" id="KW-0812">Transmembrane</keyword>
<organism evidence="2 3">
    <name type="scientific">Runella defluvii</name>
    <dbReference type="NCBI Taxonomy" id="370973"/>
    <lineage>
        <taxon>Bacteria</taxon>
        <taxon>Pseudomonadati</taxon>
        <taxon>Bacteroidota</taxon>
        <taxon>Cytophagia</taxon>
        <taxon>Cytophagales</taxon>
        <taxon>Spirosomataceae</taxon>
        <taxon>Runella</taxon>
    </lineage>
</organism>
<dbReference type="AlphaFoldDB" id="A0A7W6EQ31"/>
<gene>
    <name evidence="2" type="ORF">FHS57_002235</name>
</gene>
<feature type="transmembrane region" description="Helical" evidence="1">
    <location>
        <begin position="29"/>
        <end position="49"/>
    </location>
</feature>
<keyword evidence="1" id="KW-0472">Membrane</keyword>
<feature type="transmembrane region" description="Helical" evidence="1">
    <location>
        <begin position="110"/>
        <end position="129"/>
    </location>
</feature>
<feature type="transmembrane region" description="Helical" evidence="1">
    <location>
        <begin position="231"/>
        <end position="249"/>
    </location>
</feature>
<reference evidence="2 3" key="1">
    <citation type="submission" date="2020-08" db="EMBL/GenBank/DDBJ databases">
        <title>Genomic Encyclopedia of Type Strains, Phase IV (KMG-IV): sequencing the most valuable type-strain genomes for metagenomic binning, comparative biology and taxonomic classification.</title>
        <authorList>
            <person name="Goeker M."/>
        </authorList>
    </citation>
    <scope>NUCLEOTIDE SEQUENCE [LARGE SCALE GENOMIC DNA]</scope>
    <source>
        <strain evidence="2 3">DSM 17976</strain>
    </source>
</reference>
<accession>A0A7W6EQ31</accession>
<dbReference type="EMBL" id="JACIBY010000004">
    <property type="protein sequence ID" value="MBB3838230.1"/>
    <property type="molecule type" value="Genomic_DNA"/>
</dbReference>
<feature type="transmembrane region" description="Helical" evidence="1">
    <location>
        <begin position="6"/>
        <end position="22"/>
    </location>
</feature>
<sequence length="254" mass="27751">MNILFFKLTIIPLVIGLITLISRKWGNRVGGVVGSMPWVAGPILVFFILEQGKDFGIRSIPGILMGIIALVSFCYCYALFSKRMKWLPTLLLSYVAFALTALVLDAIPLTIWGIYGLALVVITIALYYFPRPLVGQAAPSRAKPPKYDLLFRMLVATLFVLTITGLAAILGPSWSGVLTPFPILTSILAIFNHYLQGSTAAITVLRGIMIGLVGFTTFLFLQAFLLHEFSVVVAFLIALVVNAVINLVSSRVWG</sequence>
<keyword evidence="3" id="KW-1185">Reference proteome</keyword>
<name>A0A7W6EQ31_9BACT</name>
<proteinExistence type="predicted"/>
<evidence type="ECO:0000313" key="2">
    <source>
        <dbReference type="EMBL" id="MBB3838230.1"/>
    </source>
</evidence>
<feature type="transmembrane region" description="Helical" evidence="1">
    <location>
        <begin position="86"/>
        <end position="104"/>
    </location>
</feature>
<evidence type="ECO:0000313" key="3">
    <source>
        <dbReference type="Proteomes" id="UP000541352"/>
    </source>
</evidence>
<feature type="transmembrane region" description="Helical" evidence="1">
    <location>
        <begin position="149"/>
        <end position="171"/>
    </location>
</feature>
<protein>
    <submittedName>
        <fullName evidence="2">Putative membrane protein (GlpM family)</fullName>
    </submittedName>
</protein>
<feature type="transmembrane region" description="Helical" evidence="1">
    <location>
        <begin position="207"/>
        <end position="225"/>
    </location>
</feature>
<feature type="transmembrane region" description="Helical" evidence="1">
    <location>
        <begin position="177"/>
        <end position="195"/>
    </location>
</feature>
<keyword evidence="1" id="KW-1133">Transmembrane helix</keyword>
<comment type="caution">
    <text evidence="2">The sequence shown here is derived from an EMBL/GenBank/DDBJ whole genome shotgun (WGS) entry which is preliminary data.</text>
</comment>
<feature type="transmembrane region" description="Helical" evidence="1">
    <location>
        <begin position="55"/>
        <end position="79"/>
    </location>
</feature>